<dbReference type="RefSeq" id="WP_029565933.1">
    <property type="nucleotide sequence ID" value="NZ_JNVC02000004.1"/>
</dbReference>
<evidence type="ECO:0000313" key="6">
    <source>
        <dbReference type="EMBL" id="KEZ52864.1"/>
    </source>
</evidence>
<dbReference type="OrthoDB" id="9802667at2"/>
<gene>
    <name evidence="6" type="ORF">GS18_0208495</name>
</gene>
<protein>
    <submittedName>
        <fullName evidence="6">2-dehydro-3-deoxyphosphogluconate aldolase</fullName>
    </submittedName>
</protein>
<evidence type="ECO:0000256" key="5">
    <source>
        <dbReference type="ARBA" id="ARBA00023277"/>
    </source>
</evidence>
<accession>A0A084GZV2</accession>
<dbReference type="CDD" id="cd00452">
    <property type="entry name" value="KDPG_aldolase"/>
    <property type="match status" value="1"/>
</dbReference>
<dbReference type="Proteomes" id="UP000028549">
    <property type="component" value="Unassembled WGS sequence"/>
</dbReference>
<name>A0A084GZV2_METID</name>
<dbReference type="AlphaFoldDB" id="A0A084GZV2"/>
<evidence type="ECO:0000256" key="2">
    <source>
        <dbReference type="ARBA" id="ARBA00006906"/>
    </source>
</evidence>
<keyword evidence="5" id="KW-0119">Carbohydrate metabolism</keyword>
<dbReference type="PANTHER" id="PTHR30246:SF1">
    <property type="entry name" value="2-DEHYDRO-3-DEOXY-6-PHOSPHOGALACTONATE ALDOLASE-RELATED"/>
    <property type="match status" value="1"/>
</dbReference>
<evidence type="ECO:0000313" key="7">
    <source>
        <dbReference type="Proteomes" id="UP000028549"/>
    </source>
</evidence>
<keyword evidence="4" id="KW-0456">Lyase</keyword>
<dbReference type="GO" id="GO:0016829">
    <property type="term" value="F:lyase activity"/>
    <property type="evidence" value="ECO:0007669"/>
    <property type="project" value="UniProtKB-KW"/>
</dbReference>
<keyword evidence="7" id="KW-1185">Reference proteome</keyword>
<comment type="pathway">
    <text evidence="1">Carbohydrate acid metabolism.</text>
</comment>
<reference evidence="6 7" key="1">
    <citation type="journal article" date="2005" name="Int. J. Syst. Evol. Microbiol.">
        <title>Bacillus cibi sp. nov., isolated from jeotgal, a traditional Korean fermented seafood.</title>
        <authorList>
            <person name="Yoon J.H."/>
            <person name="Lee C.H."/>
            <person name="Oh T.K."/>
        </authorList>
    </citation>
    <scope>NUCLEOTIDE SEQUENCE [LARGE SCALE GENOMIC DNA]</scope>
    <source>
        <strain evidence="6 7">DSM 16189</strain>
    </source>
</reference>
<dbReference type="Pfam" id="PF01081">
    <property type="entry name" value="Aldolase"/>
    <property type="match status" value="1"/>
</dbReference>
<comment type="caution">
    <text evidence="6">The sequence shown here is derived from an EMBL/GenBank/DDBJ whole genome shotgun (WGS) entry which is preliminary data.</text>
</comment>
<dbReference type="NCBIfam" id="TIGR01182">
    <property type="entry name" value="eda"/>
    <property type="match status" value="1"/>
</dbReference>
<dbReference type="EMBL" id="JNVC02000004">
    <property type="protein sequence ID" value="KEZ52864.1"/>
    <property type="molecule type" value="Genomic_DNA"/>
</dbReference>
<dbReference type="Gene3D" id="3.20.20.70">
    <property type="entry name" value="Aldolase class I"/>
    <property type="match status" value="1"/>
</dbReference>
<evidence type="ECO:0000256" key="3">
    <source>
        <dbReference type="ARBA" id="ARBA00011233"/>
    </source>
</evidence>
<dbReference type="SUPFAM" id="SSF51569">
    <property type="entry name" value="Aldolase"/>
    <property type="match status" value="1"/>
</dbReference>
<sequence>MGAAEIRKRGVVAVIRGATPESILSIGSALKAGGVTALEITMETPKASSVIESAASHFGSDVLVGAGTVLDPETARAAIMSGAKFIFSPTVKKETIAMAKRYGVISVPGAFTPTEILTAFEYGADLIKVFPADSVGPGYLKNIAGPLPHIPLMPTGGVDLHNTGDYIRAGAIAVGVGSTLVNTKAELTDQVLYQMTEKAAAFMEEVNKARNTEKFSQVRGG</sequence>
<comment type="subunit">
    <text evidence="3">Homotrimer.</text>
</comment>
<evidence type="ECO:0000256" key="1">
    <source>
        <dbReference type="ARBA" id="ARBA00004761"/>
    </source>
</evidence>
<proteinExistence type="inferred from homology"/>
<organism evidence="6 7">
    <name type="scientific">Metabacillus indicus</name>
    <name type="common">Bacillus indicus</name>
    <dbReference type="NCBI Taxonomy" id="246786"/>
    <lineage>
        <taxon>Bacteria</taxon>
        <taxon>Bacillati</taxon>
        <taxon>Bacillota</taxon>
        <taxon>Bacilli</taxon>
        <taxon>Bacillales</taxon>
        <taxon>Bacillaceae</taxon>
        <taxon>Metabacillus</taxon>
    </lineage>
</organism>
<dbReference type="STRING" id="246786.GS18_0208495"/>
<evidence type="ECO:0000256" key="4">
    <source>
        <dbReference type="ARBA" id="ARBA00023239"/>
    </source>
</evidence>
<dbReference type="InterPro" id="IPR000887">
    <property type="entry name" value="Aldlse_KDPG_KHG"/>
</dbReference>
<dbReference type="InterPro" id="IPR013785">
    <property type="entry name" value="Aldolase_TIM"/>
</dbReference>
<dbReference type="PANTHER" id="PTHR30246">
    <property type="entry name" value="2-KETO-3-DEOXY-6-PHOSPHOGLUCONATE ALDOLASE"/>
    <property type="match status" value="1"/>
</dbReference>
<comment type="similarity">
    <text evidence="2">Belongs to the KHG/KDPG aldolase family.</text>
</comment>